<evidence type="ECO:0008006" key="4">
    <source>
        <dbReference type="Google" id="ProtNLM"/>
    </source>
</evidence>
<evidence type="ECO:0000256" key="1">
    <source>
        <dbReference type="SAM" id="MobiDB-lite"/>
    </source>
</evidence>
<accession>A0A218YZY7</accession>
<feature type="compositionally biased region" description="Polar residues" evidence="1">
    <location>
        <begin position="28"/>
        <end position="40"/>
    </location>
</feature>
<protein>
    <recommendedName>
        <fullName evidence="4">DUF4185 domain-containing protein</fullName>
    </recommendedName>
</protein>
<sequence length="375" mass="41108">MSKLLNKLSEKIHSSGGHADHSPPHQIPFTTRPSSSSPQATAELPEPDAFHADKDKKWRAAKLGAIFSNSMPKLGWDKGRTSTLAGKTFWNFGDVLAVDGLHHGFSMGAAFYANPHNVLEIDTKGAENVAGWDFVKPHASDEKPCGETNHWGMDTSNVAEVEDGVGVGFAFEVWRDTTGKEVPKGLAIFKCSLGEKAPVAERFGPLIAGPEALQVGLMTITRADGYIYTYSNGGPTGIVIGRAKLNEAFDASKYEFMRTDGQWVVGIPQQDDGGYGIQTTGQEQGKIHSDGQGSIMYNRYLEKWMLFTCMYGWSANFYLSNTPYGPWSTQYTLLGETEGYGINVHPSMSEDHRVLYLSSGTAENIITMWKIELGY</sequence>
<gene>
    <name evidence="2" type="ORF">B2J93_300</name>
</gene>
<dbReference type="EMBL" id="MZNU01000298">
    <property type="protein sequence ID" value="OWP01004.1"/>
    <property type="molecule type" value="Genomic_DNA"/>
</dbReference>
<dbReference type="OrthoDB" id="2884638at2759"/>
<dbReference type="Proteomes" id="UP000242519">
    <property type="component" value="Unassembled WGS sequence"/>
</dbReference>
<name>A0A218YZY7_9HELO</name>
<evidence type="ECO:0000313" key="3">
    <source>
        <dbReference type="Proteomes" id="UP000242519"/>
    </source>
</evidence>
<reference evidence="2 3" key="1">
    <citation type="submission" date="2017-04" db="EMBL/GenBank/DDBJ databases">
        <title>Draft genome sequence of Marssonina coronaria NL1: causal agent of apple blotch.</title>
        <authorList>
            <person name="Cheng Q."/>
        </authorList>
    </citation>
    <scope>NUCLEOTIDE SEQUENCE [LARGE SCALE GENOMIC DNA]</scope>
    <source>
        <strain evidence="2 3">NL1</strain>
    </source>
</reference>
<keyword evidence="3" id="KW-1185">Reference proteome</keyword>
<proteinExistence type="predicted"/>
<comment type="caution">
    <text evidence="2">The sequence shown here is derived from an EMBL/GenBank/DDBJ whole genome shotgun (WGS) entry which is preliminary data.</text>
</comment>
<feature type="region of interest" description="Disordered" evidence="1">
    <location>
        <begin position="1"/>
        <end position="43"/>
    </location>
</feature>
<dbReference type="InParanoid" id="A0A218YZY7"/>
<feature type="compositionally biased region" description="Basic and acidic residues" evidence="1">
    <location>
        <begin position="8"/>
        <end position="23"/>
    </location>
</feature>
<evidence type="ECO:0000313" key="2">
    <source>
        <dbReference type="EMBL" id="OWP01004.1"/>
    </source>
</evidence>
<dbReference type="AlphaFoldDB" id="A0A218YZY7"/>
<organism evidence="2 3">
    <name type="scientific">Diplocarpon coronariae</name>
    <dbReference type="NCBI Taxonomy" id="2795749"/>
    <lineage>
        <taxon>Eukaryota</taxon>
        <taxon>Fungi</taxon>
        <taxon>Dikarya</taxon>
        <taxon>Ascomycota</taxon>
        <taxon>Pezizomycotina</taxon>
        <taxon>Leotiomycetes</taxon>
        <taxon>Helotiales</taxon>
        <taxon>Drepanopezizaceae</taxon>
        <taxon>Diplocarpon</taxon>
    </lineage>
</organism>